<dbReference type="Proteomes" id="UP001401887">
    <property type="component" value="Unassembled WGS sequence"/>
</dbReference>
<dbReference type="PROSITE" id="PS51257">
    <property type="entry name" value="PROKAR_LIPOPROTEIN"/>
    <property type="match status" value="1"/>
</dbReference>
<proteinExistence type="predicted"/>
<feature type="region of interest" description="Disordered" evidence="1">
    <location>
        <begin position="18"/>
        <end position="42"/>
    </location>
</feature>
<keyword evidence="2" id="KW-0732">Signal</keyword>
<organism evidence="3 4">
    <name type="scientific">Deinococcus carri</name>
    <dbReference type="NCBI Taxonomy" id="1211323"/>
    <lineage>
        <taxon>Bacteria</taxon>
        <taxon>Thermotogati</taxon>
        <taxon>Deinococcota</taxon>
        <taxon>Deinococci</taxon>
        <taxon>Deinococcales</taxon>
        <taxon>Deinococcaceae</taxon>
        <taxon>Deinococcus</taxon>
    </lineage>
</organism>
<evidence type="ECO:0000256" key="2">
    <source>
        <dbReference type="SAM" id="SignalP"/>
    </source>
</evidence>
<dbReference type="RefSeq" id="WP_345465727.1">
    <property type="nucleotide sequence ID" value="NZ_BAABRP010000010.1"/>
</dbReference>
<reference evidence="3 4" key="1">
    <citation type="submission" date="2024-02" db="EMBL/GenBank/DDBJ databases">
        <title>Deinococcus carri NBRC 110142.</title>
        <authorList>
            <person name="Ichikawa N."/>
            <person name="Katano-Makiyama Y."/>
            <person name="Hidaka K."/>
        </authorList>
    </citation>
    <scope>NUCLEOTIDE SEQUENCE [LARGE SCALE GENOMIC DNA]</scope>
    <source>
        <strain evidence="3 4">NBRC 110142</strain>
    </source>
</reference>
<feature type="chain" id="PRO_5045240550" description="Lipoprotein" evidence="2">
    <location>
        <begin position="19"/>
        <end position="207"/>
    </location>
</feature>
<feature type="signal peptide" evidence="2">
    <location>
        <begin position="1"/>
        <end position="18"/>
    </location>
</feature>
<protein>
    <recommendedName>
        <fullName evidence="5">Lipoprotein</fullName>
    </recommendedName>
</protein>
<dbReference type="EMBL" id="BAABRP010000010">
    <property type="protein sequence ID" value="GAA5513797.1"/>
    <property type="molecule type" value="Genomic_DNA"/>
</dbReference>
<evidence type="ECO:0000313" key="4">
    <source>
        <dbReference type="Proteomes" id="UP001401887"/>
    </source>
</evidence>
<comment type="caution">
    <text evidence="3">The sequence shown here is derived from an EMBL/GenBank/DDBJ whole genome shotgun (WGS) entry which is preliminary data.</text>
</comment>
<sequence length="207" mass="22343">MKPLFLLPLLGLALSACGAGPSSPTGGRPELPSGVEVRHPAAPGGTSVYLSLLTEGGEKVYQKAASAGTTRTEVDPAAWQNRASLATPVEGWIPAGAADVTVSAPATPVLFLHWVMWQDRNSNGQRDAGEDLDLMTHDRVAYAEKAVTVDFRTAEPNMVQHWQLAAGWSRAEHYVYLPQKSSTYRRSLQTQGLGRYELHVPTPIISQ</sequence>
<name>A0ABP9W8X3_9DEIO</name>
<accession>A0ABP9W8X3</accession>
<evidence type="ECO:0008006" key="5">
    <source>
        <dbReference type="Google" id="ProtNLM"/>
    </source>
</evidence>
<evidence type="ECO:0000313" key="3">
    <source>
        <dbReference type="EMBL" id="GAA5513797.1"/>
    </source>
</evidence>
<gene>
    <name evidence="3" type="ORF">Dcar01_02544</name>
</gene>
<keyword evidence="4" id="KW-1185">Reference proteome</keyword>
<evidence type="ECO:0000256" key="1">
    <source>
        <dbReference type="SAM" id="MobiDB-lite"/>
    </source>
</evidence>